<dbReference type="SUPFAM" id="SSF100966">
    <property type="entry name" value="Translation initiation factor 2 beta, aIF2beta, N-terminal domain"/>
    <property type="match status" value="1"/>
</dbReference>
<dbReference type="InterPro" id="IPR016189">
    <property type="entry name" value="Transl_init_fac_IF2/IF5_N"/>
</dbReference>
<evidence type="ECO:0000313" key="6">
    <source>
        <dbReference type="Proteomes" id="UP000243127"/>
    </source>
</evidence>
<name>A9BKD4_HEMAN</name>
<dbReference type="PANTHER" id="PTHR23001">
    <property type="entry name" value="EUKARYOTIC TRANSLATION INITIATION FACTOR"/>
    <property type="match status" value="1"/>
</dbReference>
<organism evidence="5 6">
    <name type="scientific">Hemiselmis andersenii</name>
    <name type="common">Cryptophyte alga</name>
    <dbReference type="NCBI Taxonomy" id="464988"/>
    <lineage>
        <taxon>Eukaryota</taxon>
        <taxon>Cryptophyceae</taxon>
        <taxon>Cryptomonadales</taxon>
        <taxon>Hemiselmidaceae</taxon>
        <taxon>Hemiselmis</taxon>
    </lineage>
</organism>
<dbReference type="GeneID" id="5739728"/>
<gene>
    <name evidence="5" type="ORF">HAN_1g127</name>
</gene>
<dbReference type="GO" id="GO:0001731">
    <property type="term" value="P:formation of translation preinitiation complex"/>
    <property type="evidence" value="ECO:0007669"/>
    <property type="project" value="TreeGrafter"/>
</dbReference>
<dbReference type="PANTHER" id="PTHR23001:SF3">
    <property type="entry name" value="EUKARYOTIC TRANSLATION INITIATION FACTOR 2 SUBUNIT 2"/>
    <property type="match status" value="1"/>
</dbReference>
<evidence type="ECO:0000313" key="5">
    <source>
        <dbReference type="EMBL" id="ABW97967.1"/>
    </source>
</evidence>
<keyword evidence="5" id="KW-0542">Nucleomorph</keyword>
<dbReference type="GO" id="GO:0003743">
    <property type="term" value="F:translation initiation factor activity"/>
    <property type="evidence" value="ECO:0007669"/>
    <property type="project" value="UniProtKB-KW"/>
</dbReference>
<dbReference type="FunFam" id="3.30.30.170:FF:000001">
    <property type="entry name" value="Eukaryotic translation initiation factor 2 subunit"/>
    <property type="match status" value="1"/>
</dbReference>
<dbReference type="GO" id="GO:0031369">
    <property type="term" value="F:translation initiation factor binding"/>
    <property type="evidence" value="ECO:0007669"/>
    <property type="project" value="TreeGrafter"/>
</dbReference>
<evidence type="ECO:0000256" key="1">
    <source>
        <dbReference type="ARBA" id="ARBA00010397"/>
    </source>
</evidence>
<keyword evidence="3" id="KW-0648">Protein biosynthesis</keyword>
<dbReference type="Proteomes" id="UP000243127">
    <property type="component" value="Nucleomorph 1"/>
</dbReference>
<dbReference type="InterPro" id="IPR045196">
    <property type="entry name" value="IF2/IF5"/>
</dbReference>
<dbReference type="Gene3D" id="3.30.30.170">
    <property type="match status" value="1"/>
</dbReference>
<proteinExistence type="inferred from homology"/>
<evidence type="ECO:0000259" key="4">
    <source>
        <dbReference type="SMART" id="SM00653"/>
    </source>
</evidence>
<reference evidence="5 6" key="1">
    <citation type="journal article" date="2007" name="Proc. Natl. Acad. Sci. U.S.A.">
        <title>Nucleomorph genome of Hemiselmis andersenii reveals complete intron loss and compaction as a driver of protein structure and function.</title>
        <authorList>
            <person name="Lane C.E."/>
            <person name="van den Heuvel K."/>
            <person name="Kozera C."/>
            <person name="Curtis B.A."/>
            <person name="Parsons B.J."/>
            <person name="Bowman S."/>
            <person name="Archibald J.M."/>
        </authorList>
    </citation>
    <scope>NUCLEOTIDE SEQUENCE [LARGE SCALE GENOMIC DNA]</scope>
    <source>
        <strain evidence="5 6">CCMP644</strain>
    </source>
</reference>
<dbReference type="SMART" id="SM00653">
    <property type="entry name" value="eIF2B_5"/>
    <property type="match status" value="1"/>
</dbReference>
<accession>A9BKD4</accession>
<feature type="domain" description="Translation initiation factor IF2/IF5" evidence="4">
    <location>
        <begin position="59"/>
        <end position="170"/>
    </location>
</feature>
<protein>
    <submittedName>
        <fullName evidence="5">Eif2B</fullName>
    </submittedName>
</protein>
<geneLocation type="nucleomorph" evidence="5"/>
<dbReference type="AlphaFoldDB" id="A9BKD4"/>
<evidence type="ECO:0000256" key="2">
    <source>
        <dbReference type="ARBA" id="ARBA00022540"/>
    </source>
</evidence>
<evidence type="ECO:0000256" key="3">
    <source>
        <dbReference type="ARBA" id="ARBA00022917"/>
    </source>
</evidence>
<dbReference type="InterPro" id="IPR002735">
    <property type="entry name" value="Transl_init_fac_IF2/IF5_dom"/>
</dbReference>
<dbReference type="InterPro" id="IPR016190">
    <property type="entry name" value="Transl_init_fac_IF2/IF5_Zn-bd"/>
</dbReference>
<keyword evidence="2" id="KW-0396">Initiation factor</keyword>
<dbReference type="RefSeq" id="XP_001712292.1">
    <property type="nucleotide sequence ID" value="XM_001712240.1"/>
</dbReference>
<sequence>MLIQDSIFEKSLKNFKKEQNFYKKKELKKNDFLTIYNYEELLDRFIKRLEESTVSNQKVQRLTLEPPKLGRDGTKKTIFLNFEKICKKLGREKEHLFFYISTELGTTASIQDSGALVLKGKFQPKGFENILRNYIKEYVLCGSCQSSCTILEKDTETRLIFLRCNRCQAWRSVNQIRPGFIAQTKKKRV</sequence>
<dbReference type="Pfam" id="PF01873">
    <property type="entry name" value="eIF-5_eIF-2B"/>
    <property type="match status" value="1"/>
</dbReference>
<comment type="similarity">
    <text evidence="1">Belongs to the eIF-2-beta/eIF-5 family.</text>
</comment>
<dbReference type="SUPFAM" id="SSF75689">
    <property type="entry name" value="Zinc-binding domain of translation initiation factor 2 beta"/>
    <property type="match status" value="1"/>
</dbReference>
<dbReference type="GO" id="GO:0005850">
    <property type="term" value="C:eukaryotic translation initiation factor 2 complex"/>
    <property type="evidence" value="ECO:0007669"/>
    <property type="project" value="TreeGrafter"/>
</dbReference>
<dbReference type="GO" id="GO:0003729">
    <property type="term" value="F:mRNA binding"/>
    <property type="evidence" value="ECO:0007669"/>
    <property type="project" value="TreeGrafter"/>
</dbReference>
<dbReference type="EMBL" id="CP000881">
    <property type="protein sequence ID" value="ABW97967.1"/>
    <property type="molecule type" value="Genomic_DNA"/>
</dbReference>